<proteinExistence type="predicted"/>
<accession>A0ABR4XP43</accession>
<evidence type="ECO:0000313" key="2">
    <source>
        <dbReference type="Proteomes" id="UP000030023"/>
    </source>
</evidence>
<gene>
    <name evidence="1" type="ORF">Q757_08755</name>
</gene>
<dbReference type="EMBL" id="AXCV01000503">
    <property type="protein sequence ID" value="KGO23445.1"/>
    <property type="molecule type" value="Genomic_DNA"/>
</dbReference>
<name>A0ABR4XP43_9LACO</name>
<comment type="caution">
    <text evidence="1">The sequence shown here is derived from an EMBL/GenBank/DDBJ whole genome shotgun (WGS) entry which is preliminary data.</text>
</comment>
<sequence>MSDFGIRVDSSQIESSDLTKPVFTNLALELSKNIFKN</sequence>
<protein>
    <submittedName>
        <fullName evidence="1">Uncharacterized protein</fullName>
    </submittedName>
</protein>
<reference evidence="1 2" key="1">
    <citation type="journal article" date="2014" name="Antonie Van Leeuwenhoek">
        <title>Oenococcus alcoholitolerans sp. nov., a lactic acid bacteria isolated from cachaca and ethanol fermentation processes.</title>
        <authorList>
            <person name="Badotti F."/>
            <person name="Moreira A.P."/>
            <person name="Tonon L.A."/>
            <person name="de Lucena B.T."/>
            <person name="Gomes Fde C."/>
            <person name="Kruger R."/>
            <person name="Thompson C.C."/>
            <person name="de Morais M.A.Jr."/>
            <person name="Rosa C.A."/>
            <person name="Thompson F.L."/>
        </authorList>
    </citation>
    <scope>NUCLEOTIDE SEQUENCE [LARGE SCALE GENOMIC DNA]</scope>
    <source>
        <strain evidence="1 2">UFRJ-M7.2.18</strain>
    </source>
</reference>
<organism evidence="1 2">
    <name type="scientific">Oenococcus alcoholitolerans</name>
    <dbReference type="NCBI Taxonomy" id="931074"/>
    <lineage>
        <taxon>Bacteria</taxon>
        <taxon>Bacillati</taxon>
        <taxon>Bacillota</taxon>
        <taxon>Bacilli</taxon>
        <taxon>Lactobacillales</taxon>
        <taxon>Lactobacillaceae</taxon>
        <taxon>Oenococcus</taxon>
    </lineage>
</organism>
<dbReference type="Proteomes" id="UP000030023">
    <property type="component" value="Unassembled WGS sequence"/>
</dbReference>
<keyword evidence="2" id="KW-1185">Reference proteome</keyword>
<evidence type="ECO:0000313" key="1">
    <source>
        <dbReference type="EMBL" id="KGO23445.1"/>
    </source>
</evidence>